<proteinExistence type="predicted"/>
<organism evidence="2 3">
    <name type="scientific">Monilinia vaccinii-corymbosi</name>
    <dbReference type="NCBI Taxonomy" id="61207"/>
    <lineage>
        <taxon>Eukaryota</taxon>
        <taxon>Fungi</taxon>
        <taxon>Dikarya</taxon>
        <taxon>Ascomycota</taxon>
        <taxon>Pezizomycotina</taxon>
        <taxon>Leotiomycetes</taxon>
        <taxon>Helotiales</taxon>
        <taxon>Sclerotiniaceae</taxon>
        <taxon>Monilinia</taxon>
    </lineage>
</organism>
<feature type="region of interest" description="Disordered" evidence="1">
    <location>
        <begin position="40"/>
        <end position="118"/>
    </location>
</feature>
<name>A0A8A3NXQ7_9HELO</name>
<evidence type="ECO:0000313" key="3">
    <source>
        <dbReference type="Proteomes" id="UP000672032"/>
    </source>
</evidence>
<reference evidence="2" key="1">
    <citation type="submission" date="2020-10" db="EMBL/GenBank/DDBJ databases">
        <title>Genome Sequence of Monilinia vaccinii-corymbosi Sheds Light on Mummy Berry Disease Infection of Blueberry and Mating Type.</title>
        <authorList>
            <person name="Yow A.G."/>
            <person name="Zhang Y."/>
            <person name="Bansal K."/>
            <person name="Eacker S.M."/>
            <person name="Sullivan S."/>
            <person name="Liachko I."/>
            <person name="Cubeta M.A."/>
            <person name="Rollins J.A."/>
            <person name="Ashrafi H."/>
        </authorList>
    </citation>
    <scope>NUCLEOTIDE SEQUENCE</scope>
    <source>
        <strain evidence="2">RL-1</strain>
    </source>
</reference>
<evidence type="ECO:0000256" key="1">
    <source>
        <dbReference type="SAM" id="MobiDB-lite"/>
    </source>
</evidence>
<gene>
    <name evidence="2" type="ORF">DSL72_003365</name>
</gene>
<accession>A0A8A3NXQ7</accession>
<feature type="compositionally biased region" description="Low complexity" evidence="1">
    <location>
        <begin position="63"/>
        <end position="86"/>
    </location>
</feature>
<dbReference type="AlphaFoldDB" id="A0A8A3NXQ7"/>
<keyword evidence="3" id="KW-1185">Reference proteome</keyword>
<evidence type="ECO:0000313" key="2">
    <source>
        <dbReference type="EMBL" id="QSZ28860.1"/>
    </source>
</evidence>
<protein>
    <submittedName>
        <fullName evidence="2">Uncharacterized protein</fullName>
    </submittedName>
</protein>
<sequence>MLERQVEEGLFNPAPFRLIATNLLYTTAITTPAFQKKKKYTSSLLPSPSQPTPQPCVKKHAKTTTARAATRTASSAATKSPTAATPGMRNASGADAAARSVWRRPGGKACASNVAITR</sequence>
<dbReference type="EMBL" id="CP063405">
    <property type="protein sequence ID" value="QSZ28860.1"/>
    <property type="molecule type" value="Genomic_DNA"/>
</dbReference>
<dbReference type="Proteomes" id="UP000672032">
    <property type="component" value="Chromosome 1"/>
</dbReference>